<keyword evidence="3" id="KW-1185">Reference proteome</keyword>
<dbReference type="AlphaFoldDB" id="A0A2K1WVI2"/>
<keyword evidence="1" id="KW-0812">Transmembrane</keyword>
<gene>
    <name evidence="2" type="ORF">POPTR_018G038800</name>
</gene>
<dbReference type="EMBL" id="CM009307">
    <property type="protein sequence ID" value="PNS92541.1"/>
    <property type="molecule type" value="Genomic_DNA"/>
</dbReference>
<organism evidence="2 3">
    <name type="scientific">Populus trichocarpa</name>
    <name type="common">Western balsam poplar</name>
    <name type="synonym">Populus balsamifera subsp. trichocarpa</name>
    <dbReference type="NCBI Taxonomy" id="3694"/>
    <lineage>
        <taxon>Eukaryota</taxon>
        <taxon>Viridiplantae</taxon>
        <taxon>Streptophyta</taxon>
        <taxon>Embryophyta</taxon>
        <taxon>Tracheophyta</taxon>
        <taxon>Spermatophyta</taxon>
        <taxon>Magnoliopsida</taxon>
        <taxon>eudicotyledons</taxon>
        <taxon>Gunneridae</taxon>
        <taxon>Pentapetalae</taxon>
        <taxon>rosids</taxon>
        <taxon>fabids</taxon>
        <taxon>Malpighiales</taxon>
        <taxon>Salicaceae</taxon>
        <taxon>Saliceae</taxon>
        <taxon>Populus</taxon>
    </lineage>
</organism>
<sequence length="115" mass="13744">MNKLFHRKRRKLAIRYQLPKEGHASELYREHLIPFNSLYTQKKKHLQQQNHSISYDFVFKWQYNPRKGTKKCSINMVQTKTCRKPSSLSILLQVLTSIYSIVLSFFLLYAKPIIV</sequence>
<accession>A0A2K1WVI2</accession>
<keyword evidence="1" id="KW-1133">Transmembrane helix</keyword>
<keyword evidence="1" id="KW-0472">Membrane</keyword>
<dbReference type="Proteomes" id="UP000006729">
    <property type="component" value="Chromosome 18"/>
</dbReference>
<reference evidence="2 3" key="1">
    <citation type="journal article" date="2006" name="Science">
        <title>The genome of black cottonwood, Populus trichocarpa (Torr. &amp; Gray).</title>
        <authorList>
            <person name="Tuskan G.A."/>
            <person name="Difazio S."/>
            <person name="Jansson S."/>
            <person name="Bohlmann J."/>
            <person name="Grigoriev I."/>
            <person name="Hellsten U."/>
            <person name="Putnam N."/>
            <person name="Ralph S."/>
            <person name="Rombauts S."/>
            <person name="Salamov A."/>
            <person name="Schein J."/>
            <person name="Sterck L."/>
            <person name="Aerts A."/>
            <person name="Bhalerao R.R."/>
            <person name="Bhalerao R.P."/>
            <person name="Blaudez D."/>
            <person name="Boerjan W."/>
            <person name="Brun A."/>
            <person name="Brunner A."/>
            <person name="Busov V."/>
            <person name="Campbell M."/>
            <person name="Carlson J."/>
            <person name="Chalot M."/>
            <person name="Chapman J."/>
            <person name="Chen G.L."/>
            <person name="Cooper D."/>
            <person name="Coutinho P.M."/>
            <person name="Couturier J."/>
            <person name="Covert S."/>
            <person name="Cronk Q."/>
            <person name="Cunningham R."/>
            <person name="Davis J."/>
            <person name="Degroeve S."/>
            <person name="Dejardin A."/>
            <person name="Depamphilis C."/>
            <person name="Detter J."/>
            <person name="Dirks B."/>
            <person name="Dubchak I."/>
            <person name="Duplessis S."/>
            <person name="Ehlting J."/>
            <person name="Ellis B."/>
            <person name="Gendler K."/>
            <person name="Goodstein D."/>
            <person name="Gribskov M."/>
            <person name="Grimwood J."/>
            <person name="Groover A."/>
            <person name="Gunter L."/>
            <person name="Hamberger B."/>
            <person name="Heinze B."/>
            <person name="Helariutta Y."/>
            <person name="Henrissat B."/>
            <person name="Holligan D."/>
            <person name="Holt R."/>
            <person name="Huang W."/>
            <person name="Islam-Faridi N."/>
            <person name="Jones S."/>
            <person name="Jones-Rhoades M."/>
            <person name="Jorgensen R."/>
            <person name="Joshi C."/>
            <person name="Kangasjarvi J."/>
            <person name="Karlsson J."/>
            <person name="Kelleher C."/>
            <person name="Kirkpatrick R."/>
            <person name="Kirst M."/>
            <person name="Kohler A."/>
            <person name="Kalluri U."/>
            <person name="Larimer F."/>
            <person name="Leebens-Mack J."/>
            <person name="Leple J.C."/>
            <person name="Locascio P."/>
            <person name="Lou Y."/>
            <person name="Lucas S."/>
            <person name="Martin F."/>
            <person name="Montanini B."/>
            <person name="Napoli C."/>
            <person name="Nelson D.R."/>
            <person name="Nelson C."/>
            <person name="Nieminen K."/>
            <person name="Nilsson O."/>
            <person name="Pereda V."/>
            <person name="Peter G."/>
            <person name="Philippe R."/>
            <person name="Pilate G."/>
            <person name="Poliakov A."/>
            <person name="Razumovskaya J."/>
            <person name="Richardson P."/>
            <person name="Rinaldi C."/>
            <person name="Ritland K."/>
            <person name="Rouze P."/>
            <person name="Ryaboy D."/>
            <person name="Schmutz J."/>
            <person name="Schrader J."/>
            <person name="Segerman B."/>
            <person name="Shin H."/>
            <person name="Siddiqui A."/>
            <person name="Sterky F."/>
            <person name="Terry A."/>
            <person name="Tsai C.J."/>
            <person name="Uberbacher E."/>
            <person name="Unneberg P."/>
            <person name="Vahala J."/>
            <person name="Wall K."/>
            <person name="Wessler S."/>
            <person name="Yang G."/>
            <person name="Yin T."/>
            <person name="Douglas C."/>
            <person name="Marra M."/>
            <person name="Sandberg G."/>
            <person name="Van de Peer Y."/>
            <person name="Rokhsar D."/>
        </authorList>
    </citation>
    <scope>NUCLEOTIDE SEQUENCE [LARGE SCALE GENOMIC DNA]</scope>
    <source>
        <strain evidence="3">cv. Nisqually</strain>
    </source>
</reference>
<feature type="transmembrane region" description="Helical" evidence="1">
    <location>
        <begin position="90"/>
        <end position="110"/>
    </location>
</feature>
<evidence type="ECO:0000256" key="1">
    <source>
        <dbReference type="SAM" id="Phobius"/>
    </source>
</evidence>
<evidence type="ECO:0000313" key="3">
    <source>
        <dbReference type="Proteomes" id="UP000006729"/>
    </source>
</evidence>
<dbReference type="InParanoid" id="A0A2K1WVI2"/>
<proteinExistence type="predicted"/>
<evidence type="ECO:0000313" key="2">
    <source>
        <dbReference type="EMBL" id="PNS92541.1"/>
    </source>
</evidence>
<protein>
    <submittedName>
        <fullName evidence="2">Uncharacterized protein</fullName>
    </submittedName>
</protein>
<name>A0A2K1WVI2_POPTR</name>